<dbReference type="GO" id="GO:0000287">
    <property type="term" value="F:magnesium ion binding"/>
    <property type="evidence" value="ECO:0007669"/>
    <property type="project" value="InterPro"/>
</dbReference>
<dbReference type="PANTHER" id="PTHR12215">
    <property type="entry name" value="PHOSPHOPANTETHEINE TRANSFERASE"/>
    <property type="match status" value="1"/>
</dbReference>
<proteinExistence type="inferred from homology"/>
<evidence type="ECO:0000259" key="4">
    <source>
        <dbReference type="Pfam" id="PF22624"/>
    </source>
</evidence>
<reference evidence="5 6" key="1">
    <citation type="submission" date="2019-11" db="EMBL/GenBank/DDBJ databases">
        <title>The genome sequence of Methylocystis heyeri.</title>
        <authorList>
            <person name="Oshkin I.Y."/>
            <person name="Miroshnikov K."/>
            <person name="Dedysh S.N."/>
        </authorList>
    </citation>
    <scope>NUCLEOTIDE SEQUENCE [LARGE SCALE GENOMIC DNA]</scope>
    <source>
        <strain evidence="5 6">H2</strain>
    </source>
</reference>
<dbReference type="InterPro" id="IPR055066">
    <property type="entry name" value="AASDHPPT_N"/>
</dbReference>
<dbReference type="GO" id="GO:0019878">
    <property type="term" value="P:lysine biosynthetic process via aminoadipic acid"/>
    <property type="evidence" value="ECO:0007669"/>
    <property type="project" value="TreeGrafter"/>
</dbReference>
<dbReference type="EMBL" id="CP046052">
    <property type="protein sequence ID" value="QGM46699.1"/>
    <property type="molecule type" value="Genomic_DNA"/>
</dbReference>
<dbReference type="Pfam" id="PF01648">
    <property type="entry name" value="ACPS"/>
    <property type="match status" value="1"/>
</dbReference>
<evidence type="ECO:0000313" key="5">
    <source>
        <dbReference type="EMBL" id="QGM46699.1"/>
    </source>
</evidence>
<name>A0A6B8KGF1_9HYPH</name>
<evidence type="ECO:0000256" key="2">
    <source>
        <dbReference type="ARBA" id="ARBA00022679"/>
    </source>
</evidence>
<keyword evidence="2 5" id="KW-0808">Transferase</keyword>
<dbReference type="SUPFAM" id="SSF56214">
    <property type="entry name" value="4'-phosphopantetheinyl transferase"/>
    <property type="match status" value="2"/>
</dbReference>
<dbReference type="PANTHER" id="PTHR12215:SF10">
    <property type="entry name" value="L-AMINOADIPATE-SEMIALDEHYDE DEHYDROGENASE-PHOSPHOPANTETHEINYL TRANSFERASE"/>
    <property type="match status" value="1"/>
</dbReference>
<keyword evidence="6" id="KW-1185">Reference proteome</keyword>
<dbReference type="KEGG" id="mhey:H2LOC_013905"/>
<organism evidence="5 6">
    <name type="scientific">Methylocystis heyeri</name>
    <dbReference type="NCBI Taxonomy" id="391905"/>
    <lineage>
        <taxon>Bacteria</taxon>
        <taxon>Pseudomonadati</taxon>
        <taxon>Pseudomonadota</taxon>
        <taxon>Alphaproteobacteria</taxon>
        <taxon>Hyphomicrobiales</taxon>
        <taxon>Methylocystaceae</taxon>
        <taxon>Methylocystis</taxon>
    </lineage>
</organism>
<comment type="similarity">
    <text evidence="1">Belongs to the P-Pant transferase superfamily. Gsp/Sfp/HetI/AcpT family.</text>
</comment>
<dbReference type="Pfam" id="PF22624">
    <property type="entry name" value="AASDHPPT_N"/>
    <property type="match status" value="1"/>
</dbReference>
<gene>
    <name evidence="5" type="ORF">H2LOC_013905</name>
</gene>
<dbReference type="RefSeq" id="WP_136497582.1">
    <property type="nucleotide sequence ID" value="NZ_CP046052.1"/>
</dbReference>
<evidence type="ECO:0000256" key="1">
    <source>
        <dbReference type="ARBA" id="ARBA00010990"/>
    </source>
</evidence>
<protein>
    <submittedName>
        <fullName evidence="5">4'-phosphopantetheinyl transferase superfamily protein</fullName>
    </submittedName>
</protein>
<dbReference type="AlphaFoldDB" id="A0A6B8KGF1"/>
<evidence type="ECO:0000313" key="6">
    <source>
        <dbReference type="Proteomes" id="UP000309061"/>
    </source>
</evidence>
<sequence>MSFELDALLRTRPQPPETIAWAWALERNAAEPLEHRVLPSIADVPSRPPTRGELWLWFGEPATASFAEFLAHLDSAEQARALGFRVEADRWTCAASRACLRALLGAMLGAAPLGLSFLSGPKGKPLLSSGRIHFNVSHTRGLIAIAIAGSPVGVDVEPMRHLPDLMDLSRLAFAPQMQAELSACPNETLRTRMFFRFWTLAEAYIKATGEGVSQGLSSFVFDAEAARLIQAAPAWGPASRWRFHAGP</sequence>
<dbReference type="InterPro" id="IPR037143">
    <property type="entry name" value="4-PPantetheinyl_Trfase_dom_sf"/>
</dbReference>
<dbReference type="GO" id="GO:0008897">
    <property type="term" value="F:holo-[acyl-carrier-protein] synthase activity"/>
    <property type="evidence" value="ECO:0007669"/>
    <property type="project" value="InterPro"/>
</dbReference>
<feature type="domain" description="4'-phosphopantetheinyl transferase" evidence="3">
    <location>
        <begin position="151"/>
        <end position="226"/>
    </location>
</feature>
<dbReference type="Gene3D" id="3.90.470.20">
    <property type="entry name" value="4'-phosphopantetheinyl transferase domain"/>
    <property type="match status" value="1"/>
</dbReference>
<dbReference type="InterPro" id="IPR050559">
    <property type="entry name" value="P-Pant_transferase_sf"/>
</dbReference>
<accession>A0A6B8KGF1</accession>
<dbReference type="GO" id="GO:0005829">
    <property type="term" value="C:cytosol"/>
    <property type="evidence" value="ECO:0007669"/>
    <property type="project" value="TreeGrafter"/>
</dbReference>
<dbReference type="Proteomes" id="UP000309061">
    <property type="component" value="Chromosome"/>
</dbReference>
<dbReference type="InterPro" id="IPR008278">
    <property type="entry name" value="4-PPantetheinyl_Trfase_dom"/>
</dbReference>
<dbReference type="OrthoDB" id="9808281at2"/>
<evidence type="ECO:0000259" key="3">
    <source>
        <dbReference type="Pfam" id="PF01648"/>
    </source>
</evidence>
<feature type="domain" description="4'-phosphopantetheinyl transferase N-terminal" evidence="4">
    <location>
        <begin position="60"/>
        <end position="146"/>
    </location>
</feature>